<reference evidence="2 3" key="1">
    <citation type="submission" date="2016-11" db="EMBL/GenBank/DDBJ databases">
        <authorList>
            <person name="Jaros S."/>
            <person name="Januszkiewicz K."/>
            <person name="Wedrychowicz H."/>
        </authorList>
    </citation>
    <scope>NUCLEOTIDE SEQUENCE [LARGE SCALE GENOMIC DNA]</scope>
    <source>
        <strain evidence="2 3">DSM 45627</strain>
    </source>
</reference>
<proteinExistence type="predicted"/>
<name>A0A1M5RBV5_9ACTN</name>
<feature type="region of interest" description="Disordered" evidence="1">
    <location>
        <begin position="82"/>
        <end position="111"/>
    </location>
</feature>
<dbReference type="AlphaFoldDB" id="A0A1M5RBV5"/>
<protein>
    <submittedName>
        <fullName evidence="2">Uncharacterized protein</fullName>
    </submittedName>
</protein>
<accession>A0A1M5RBV5</accession>
<keyword evidence="3" id="KW-1185">Reference proteome</keyword>
<sequence>MSFPSDHVFASIGRFEAPRPITGHENPVLSWLGLPQPVRQPVTVDEHGTAVARLDSSWDEFGVAGEDDGRSKDDGTERVLVAGGRFGPADPATPDENPIPGTAQSRPASRMPLSVGLMTAVGRAPSLTASTVFRPSPVL</sequence>
<dbReference type="Proteomes" id="UP000186132">
    <property type="component" value="Unassembled WGS sequence"/>
</dbReference>
<evidence type="ECO:0000313" key="2">
    <source>
        <dbReference type="EMBL" id="SHH23638.1"/>
    </source>
</evidence>
<evidence type="ECO:0000256" key="1">
    <source>
        <dbReference type="SAM" id="MobiDB-lite"/>
    </source>
</evidence>
<dbReference type="EMBL" id="FQVU01000005">
    <property type="protein sequence ID" value="SHH23638.1"/>
    <property type="molecule type" value="Genomic_DNA"/>
</dbReference>
<evidence type="ECO:0000313" key="3">
    <source>
        <dbReference type="Proteomes" id="UP000186132"/>
    </source>
</evidence>
<gene>
    <name evidence="2" type="ORF">SAMN05443575_3500</name>
</gene>
<organism evidence="2 3">
    <name type="scientific">Jatrophihabitans endophyticus</name>
    <dbReference type="NCBI Taxonomy" id="1206085"/>
    <lineage>
        <taxon>Bacteria</taxon>
        <taxon>Bacillati</taxon>
        <taxon>Actinomycetota</taxon>
        <taxon>Actinomycetes</taxon>
        <taxon>Jatrophihabitantales</taxon>
        <taxon>Jatrophihabitantaceae</taxon>
        <taxon>Jatrophihabitans</taxon>
    </lineage>
</organism>